<accession>A0A2N6T2J0</accession>
<sequence>MTNTTPKTKIPPLMWAFTIVFALAAAVGGYVIGERDGQQNALNQMEEHVGGVESEGAGAEGADVGIPDSAKPGTDFSPVKADANGFFDATIQGPSAPITSQDEIDNAARRDPKDPMAVGALDAPVVISEFSDWDCPFCIRHSTTVEPELIKEYVEKGYVRIEWNDLAVQGPASIAAAKAGRAAAEQGRFAEYKDAYMAAAANKGGHPGFELEDFIGFAKKAEVPDIEKFIADAQSDKYNEAIDKARDYAQGLGITGTPGFIVGKKFLAGAMPIGDFRSAINTQLTAK</sequence>
<keyword evidence="4" id="KW-1015">Disulfide bond</keyword>
<evidence type="ECO:0000256" key="3">
    <source>
        <dbReference type="ARBA" id="ARBA00023002"/>
    </source>
</evidence>
<dbReference type="Proteomes" id="UP000235836">
    <property type="component" value="Unassembled WGS sequence"/>
</dbReference>
<evidence type="ECO:0000256" key="7">
    <source>
        <dbReference type="SAM" id="Phobius"/>
    </source>
</evidence>
<proteinExistence type="inferred from homology"/>
<dbReference type="PROSITE" id="PS51352">
    <property type="entry name" value="THIOREDOXIN_2"/>
    <property type="match status" value="1"/>
</dbReference>
<evidence type="ECO:0000313" key="9">
    <source>
        <dbReference type="EMBL" id="PMC63557.1"/>
    </source>
</evidence>
<organism evidence="9 10">
    <name type="scientific">Corynebacterium tuscaniense</name>
    <dbReference type="NCBI Taxonomy" id="302449"/>
    <lineage>
        <taxon>Bacteria</taxon>
        <taxon>Bacillati</taxon>
        <taxon>Actinomycetota</taxon>
        <taxon>Actinomycetes</taxon>
        <taxon>Mycobacteriales</taxon>
        <taxon>Corynebacteriaceae</taxon>
        <taxon>Corynebacterium</taxon>
    </lineage>
</organism>
<keyword evidence="7" id="KW-0812">Transmembrane</keyword>
<feature type="transmembrane region" description="Helical" evidence="7">
    <location>
        <begin position="12"/>
        <end position="33"/>
    </location>
</feature>
<evidence type="ECO:0000256" key="2">
    <source>
        <dbReference type="ARBA" id="ARBA00022729"/>
    </source>
</evidence>
<evidence type="ECO:0000256" key="4">
    <source>
        <dbReference type="ARBA" id="ARBA00023157"/>
    </source>
</evidence>
<comment type="similarity">
    <text evidence="1">Belongs to the thioredoxin family. DsbA subfamily.</text>
</comment>
<feature type="region of interest" description="Disordered" evidence="6">
    <location>
        <begin position="51"/>
        <end position="73"/>
    </location>
</feature>
<dbReference type="GO" id="GO:0016491">
    <property type="term" value="F:oxidoreductase activity"/>
    <property type="evidence" value="ECO:0007669"/>
    <property type="project" value="UniProtKB-KW"/>
</dbReference>
<feature type="domain" description="Thioredoxin" evidence="8">
    <location>
        <begin position="90"/>
        <end position="235"/>
    </location>
</feature>
<evidence type="ECO:0000259" key="8">
    <source>
        <dbReference type="PROSITE" id="PS51352"/>
    </source>
</evidence>
<dbReference type="InterPro" id="IPR012336">
    <property type="entry name" value="Thioredoxin-like_fold"/>
</dbReference>
<evidence type="ECO:0000256" key="1">
    <source>
        <dbReference type="ARBA" id="ARBA00005791"/>
    </source>
</evidence>
<evidence type="ECO:0000313" key="10">
    <source>
        <dbReference type="Proteomes" id="UP000235836"/>
    </source>
</evidence>
<keyword evidence="2" id="KW-0732">Signal</keyword>
<name>A0A2N6T2J0_9CORY</name>
<protein>
    <recommendedName>
        <fullName evidence="8">Thioredoxin domain-containing protein</fullName>
    </recommendedName>
</protein>
<dbReference type="Gene3D" id="3.40.30.10">
    <property type="entry name" value="Glutaredoxin"/>
    <property type="match status" value="1"/>
</dbReference>
<dbReference type="InterPro" id="IPR036249">
    <property type="entry name" value="Thioredoxin-like_sf"/>
</dbReference>
<evidence type="ECO:0000256" key="5">
    <source>
        <dbReference type="ARBA" id="ARBA00023284"/>
    </source>
</evidence>
<dbReference type="AlphaFoldDB" id="A0A2N6T2J0"/>
<keyword evidence="7" id="KW-0472">Membrane</keyword>
<keyword evidence="5" id="KW-0676">Redox-active center</keyword>
<dbReference type="EMBL" id="PNHG01000026">
    <property type="protein sequence ID" value="PMC63557.1"/>
    <property type="molecule type" value="Genomic_DNA"/>
</dbReference>
<dbReference type="RefSeq" id="WP_102724541.1">
    <property type="nucleotide sequence ID" value="NZ_PNHG01000026.1"/>
</dbReference>
<keyword evidence="3" id="KW-0560">Oxidoreductase</keyword>
<dbReference type="PANTHER" id="PTHR13887">
    <property type="entry name" value="GLUTATHIONE S-TRANSFERASE KAPPA"/>
    <property type="match status" value="1"/>
</dbReference>
<keyword evidence="10" id="KW-1185">Reference proteome</keyword>
<feature type="compositionally biased region" description="Low complexity" evidence="6">
    <location>
        <begin position="51"/>
        <end position="65"/>
    </location>
</feature>
<dbReference type="InterPro" id="IPR013766">
    <property type="entry name" value="Thioredoxin_domain"/>
</dbReference>
<keyword evidence="7" id="KW-1133">Transmembrane helix</keyword>
<reference evidence="9 10" key="1">
    <citation type="submission" date="2017-09" db="EMBL/GenBank/DDBJ databases">
        <title>Bacterial strain isolated from the female urinary microbiota.</title>
        <authorList>
            <person name="Thomas-White K."/>
            <person name="Kumar N."/>
            <person name="Forster S."/>
            <person name="Putonti C."/>
            <person name="Lawley T."/>
            <person name="Wolfe A.J."/>
        </authorList>
    </citation>
    <scope>NUCLEOTIDE SEQUENCE [LARGE SCALE GENOMIC DNA]</scope>
    <source>
        <strain evidence="9 10">UMB0792</strain>
    </source>
</reference>
<comment type="caution">
    <text evidence="9">The sequence shown here is derived from an EMBL/GenBank/DDBJ whole genome shotgun (WGS) entry which is preliminary data.</text>
</comment>
<evidence type="ECO:0000256" key="6">
    <source>
        <dbReference type="SAM" id="MobiDB-lite"/>
    </source>
</evidence>
<dbReference type="Pfam" id="PF13462">
    <property type="entry name" value="Thioredoxin_4"/>
    <property type="match status" value="1"/>
</dbReference>
<dbReference type="PANTHER" id="PTHR13887:SF14">
    <property type="entry name" value="DISULFIDE BOND FORMATION PROTEIN D"/>
    <property type="match status" value="1"/>
</dbReference>
<dbReference type="SUPFAM" id="SSF52833">
    <property type="entry name" value="Thioredoxin-like"/>
    <property type="match status" value="1"/>
</dbReference>
<gene>
    <name evidence="9" type="ORF">CJ203_10500</name>
</gene>